<protein>
    <recommendedName>
        <fullName evidence="6">MmgE/PrpD family protein</fullName>
    </recommendedName>
</protein>
<dbReference type="InterPro" id="IPR042183">
    <property type="entry name" value="MmgE/PrpD_sf_1"/>
</dbReference>
<dbReference type="InterPro" id="IPR042188">
    <property type="entry name" value="MmgE/PrpD_sf_2"/>
</dbReference>
<evidence type="ECO:0000313" key="5">
    <source>
        <dbReference type="Proteomes" id="UP000247892"/>
    </source>
</evidence>
<dbReference type="SUPFAM" id="SSF103378">
    <property type="entry name" value="2-methylcitrate dehydratase PrpD"/>
    <property type="match status" value="1"/>
</dbReference>
<dbReference type="EMBL" id="MASU01000022">
    <property type="protein sequence ID" value="PXY18212.1"/>
    <property type="molecule type" value="Genomic_DNA"/>
</dbReference>
<keyword evidence="5" id="KW-1185">Reference proteome</keyword>
<accession>A0A318L9Z1</accession>
<evidence type="ECO:0000259" key="3">
    <source>
        <dbReference type="Pfam" id="PF19305"/>
    </source>
</evidence>
<dbReference type="Pfam" id="PF19305">
    <property type="entry name" value="MmgE_PrpD_C"/>
    <property type="match status" value="1"/>
</dbReference>
<reference evidence="4 5" key="1">
    <citation type="submission" date="2016-07" db="EMBL/GenBank/DDBJ databases">
        <title>Draft genome sequence of Prauserella sp. YIM 121212, isolated from alkaline soil.</title>
        <authorList>
            <person name="Ruckert C."/>
            <person name="Albersmeier A."/>
            <person name="Jiang C.-L."/>
            <person name="Jiang Y."/>
            <person name="Kalinowski J."/>
            <person name="Schneider O."/>
            <person name="Winkler A."/>
            <person name="Zotchev S.B."/>
        </authorList>
    </citation>
    <scope>NUCLEOTIDE SEQUENCE [LARGE SCALE GENOMIC DNA]</scope>
    <source>
        <strain evidence="4 5">YIM 121212</strain>
    </source>
</reference>
<dbReference type="Pfam" id="PF03972">
    <property type="entry name" value="MmgE_PrpD_N"/>
    <property type="match status" value="1"/>
</dbReference>
<dbReference type="Gene3D" id="3.30.1330.120">
    <property type="entry name" value="2-methylcitrate dehydratase PrpD"/>
    <property type="match status" value="1"/>
</dbReference>
<dbReference type="PANTHER" id="PTHR16943:SF8">
    <property type="entry name" value="2-METHYLCITRATE DEHYDRATASE"/>
    <property type="match status" value="1"/>
</dbReference>
<dbReference type="AlphaFoldDB" id="A0A318L9Z1"/>
<dbReference type="InterPro" id="IPR036148">
    <property type="entry name" value="MmgE/PrpD_sf"/>
</dbReference>
<proteinExistence type="inferred from homology"/>
<evidence type="ECO:0000256" key="1">
    <source>
        <dbReference type="ARBA" id="ARBA00006174"/>
    </source>
</evidence>
<comment type="caution">
    <text evidence="4">The sequence shown here is derived from an EMBL/GenBank/DDBJ whole genome shotgun (WGS) entry which is preliminary data.</text>
</comment>
<dbReference type="InterPro" id="IPR045337">
    <property type="entry name" value="MmgE_PrpD_C"/>
</dbReference>
<dbReference type="InterPro" id="IPR005656">
    <property type="entry name" value="MmgE_PrpD"/>
</dbReference>
<gene>
    <name evidence="4" type="ORF">BA062_35695</name>
</gene>
<feature type="domain" description="MmgE/PrpD N-terminal" evidence="2">
    <location>
        <begin position="19"/>
        <end position="243"/>
    </location>
</feature>
<evidence type="ECO:0000313" key="4">
    <source>
        <dbReference type="EMBL" id="PXY18212.1"/>
    </source>
</evidence>
<evidence type="ECO:0008006" key="6">
    <source>
        <dbReference type="Google" id="ProtNLM"/>
    </source>
</evidence>
<feature type="domain" description="MmgE/PrpD C-terminal" evidence="3">
    <location>
        <begin position="270"/>
        <end position="419"/>
    </location>
</feature>
<organism evidence="4 5">
    <name type="scientific">Prauserella flavalba</name>
    <dbReference type="NCBI Taxonomy" id="1477506"/>
    <lineage>
        <taxon>Bacteria</taxon>
        <taxon>Bacillati</taxon>
        <taxon>Actinomycetota</taxon>
        <taxon>Actinomycetes</taxon>
        <taxon>Pseudonocardiales</taxon>
        <taxon>Pseudonocardiaceae</taxon>
        <taxon>Prauserella</taxon>
    </lineage>
</organism>
<comment type="similarity">
    <text evidence="1">Belongs to the PrpD family.</text>
</comment>
<name>A0A318L9Z1_9PSEU</name>
<dbReference type="GO" id="GO:0016829">
    <property type="term" value="F:lyase activity"/>
    <property type="evidence" value="ECO:0007669"/>
    <property type="project" value="InterPro"/>
</dbReference>
<sequence length="452" mass="46554">MTATAAERLVDGVLALPRALPDEIDRVARLHLLDAIGVAVAGSRLGPARALPAAPRAQGPCTVLGTGTGTGPAEAALVNGTLVHSLEYDDTHTASVMHGSSVLAPAVLAAAENDGVNGADVVRSFVAGWEVLIRLGLAAPSGFQRTGFQGTSVAGPIAGAIAVGVLSGLDRTALIDAVGVAASFSAGNFTFLSRGATSKAAQAGIGAQAAISAVALVRGGITGAPDVLEGERGLFGLYARDPEAASRLAALSNDLGSRWHLADAAFKALPCCHFLHPFVEAVATLDASPVGIRRILCRVPEGQEQIIALPWARKQAPARADEARWSLPYVLALQVVRGAVVLDDFLGAPDPAVLEMAGRIEWEPWQGSGYPAVFPAAIEVEFTDGTTRTVQVDDVDGGVRRPWDATRVTGKFLDNCARADVAPDQAEKFSDALTSAASPDFSTLRSLVVTAG</sequence>
<dbReference type="InterPro" id="IPR045336">
    <property type="entry name" value="MmgE_PrpD_N"/>
</dbReference>
<dbReference type="Gene3D" id="1.10.4100.10">
    <property type="entry name" value="2-methylcitrate dehydratase PrpD"/>
    <property type="match status" value="1"/>
</dbReference>
<evidence type="ECO:0000259" key="2">
    <source>
        <dbReference type="Pfam" id="PF03972"/>
    </source>
</evidence>
<dbReference type="Proteomes" id="UP000247892">
    <property type="component" value="Unassembled WGS sequence"/>
</dbReference>
<dbReference type="OrthoDB" id="9797528at2"/>
<dbReference type="PANTHER" id="PTHR16943">
    <property type="entry name" value="2-METHYLCITRATE DEHYDRATASE-RELATED"/>
    <property type="match status" value="1"/>
</dbReference>